<protein>
    <submittedName>
        <fullName evidence="1">Uncharacterized protein</fullName>
    </submittedName>
</protein>
<accession>A0ACC4DLX1</accession>
<evidence type="ECO:0000313" key="2">
    <source>
        <dbReference type="Proteomes" id="UP001638806"/>
    </source>
</evidence>
<organism evidence="1 2">
    <name type="scientific">Purpureocillium lilacinum</name>
    <name type="common">Paecilomyces lilacinus</name>
    <dbReference type="NCBI Taxonomy" id="33203"/>
    <lineage>
        <taxon>Eukaryota</taxon>
        <taxon>Fungi</taxon>
        <taxon>Dikarya</taxon>
        <taxon>Ascomycota</taxon>
        <taxon>Pezizomycotina</taxon>
        <taxon>Sordariomycetes</taxon>
        <taxon>Hypocreomycetidae</taxon>
        <taxon>Hypocreales</taxon>
        <taxon>Ophiocordycipitaceae</taxon>
        <taxon>Purpureocillium</taxon>
    </lineage>
</organism>
<comment type="caution">
    <text evidence="1">The sequence shown here is derived from an EMBL/GenBank/DDBJ whole genome shotgun (WGS) entry which is preliminary data.</text>
</comment>
<proteinExistence type="predicted"/>
<gene>
    <name evidence="1" type="ORF">ACCO45_007665</name>
</gene>
<sequence length="423" mass="46849">MFRHDMTCPCRGSCRLHAPSGQIPVSEFRIVAFGNEQQPNETDVSQAPVRDNGINSIEVTDKLWDAVQPTSQHQSCTMVRQAFPPELEGDVASNATLEKSLFKAFASTQSVIRMSRSNDVQHDSFWAPGTVNLEELQEFSNKIILHPIPTSDPNDPLNWSTKRKCVNFALVSFYVLMTFVQLDIGYTAWGQYQHELGFSVSLLNGGVALQYAGLAIGCFFFVPLVHKYGRRPSYIVSTVIQLASCVWFASMKRPVDLWISSLLSGLGGATSETIVQITIADLFFVHNHAALNGCYLLLLPLAPFSARWHPATSSTTKGGGGYGGARVPCTATPDGVADKMHIERKKTRDSDPPDASVQGKYGLVERTQSNVLLDETIPLKSYRQRLAFITNTEGLFYITFSSLLYYFSHFQPLRIPPSRTGPL</sequence>
<keyword evidence="2" id="KW-1185">Reference proteome</keyword>
<evidence type="ECO:0000313" key="1">
    <source>
        <dbReference type="EMBL" id="KAL3957087.1"/>
    </source>
</evidence>
<dbReference type="Proteomes" id="UP001638806">
    <property type="component" value="Unassembled WGS sequence"/>
</dbReference>
<dbReference type="EMBL" id="JBGNUJ010000007">
    <property type="protein sequence ID" value="KAL3957087.1"/>
    <property type="molecule type" value="Genomic_DNA"/>
</dbReference>
<name>A0ACC4DLX1_PURLI</name>
<reference evidence="1" key="1">
    <citation type="submission" date="2024-12" db="EMBL/GenBank/DDBJ databases">
        <title>Comparative genomics and development of molecular markers within Purpureocillium lilacinum and among Purpureocillium species.</title>
        <authorList>
            <person name="Yeh Z.-Y."/>
            <person name="Ni N.-T."/>
            <person name="Lo P.-H."/>
            <person name="Mushyakhwo K."/>
            <person name="Lin C.-F."/>
            <person name="Nai Y.-S."/>
        </authorList>
    </citation>
    <scope>NUCLEOTIDE SEQUENCE</scope>
    <source>
        <strain evidence="1">NCHU-NPUST-175</strain>
    </source>
</reference>